<sequence length="199" mass="20786">MATLEDGDSEGENPNGGGGACDKQRGNQARDRDRESSQSGLSQAESGNVILEGGEGEPVGSGEDEARASRDLSDSGKQVVISNEKQVVISSGKLGASGDLPNSESVGGTGSPWLKKSQTGTLEPVIEVVGGVASMQIPEDIFDESELLWKSFVVGYFIGDAPHIGPVHATQARGKVMRTKDLLYLGKQGSTKKASVRKI</sequence>
<feature type="region of interest" description="Disordered" evidence="1">
    <location>
        <begin position="92"/>
        <end position="117"/>
    </location>
</feature>
<evidence type="ECO:0000313" key="3">
    <source>
        <dbReference type="Proteomes" id="UP000823674"/>
    </source>
</evidence>
<proteinExistence type="predicted"/>
<evidence type="ECO:0000256" key="1">
    <source>
        <dbReference type="SAM" id="MobiDB-lite"/>
    </source>
</evidence>
<keyword evidence="3" id="KW-1185">Reference proteome</keyword>
<comment type="caution">
    <text evidence="2">The sequence shown here is derived from an EMBL/GenBank/DDBJ whole genome shotgun (WGS) entry which is preliminary data.</text>
</comment>
<evidence type="ECO:0000313" key="2">
    <source>
        <dbReference type="EMBL" id="KAG5415431.1"/>
    </source>
</evidence>
<accession>A0ABQ7NZ51</accession>
<feature type="compositionally biased region" description="Polar residues" evidence="1">
    <location>
        <begin position="37"/>
        <end position="46"/>
    </location>
</feature>
<feature type="compositionally biased region" description="Basic and acidic residues" evidence="1">
    <location>
        <begin position="64"/>
        <end position="74"/>
    </location>
</feature>
<feature type="compositionally biased region" description="Basic and acidic residues" evidence="1">
    <location>
        <begin position="22"/>
        <end position="36"/>
    </location>
</feature>
<gene>
    <name evidence="2" type="primary">A01g508060.1_BraROA</name>
    <name evidence="2" type="ORF">IGI04_002998</name>
</gene>
<name>A0ABQ7NZ51_BRACM</name>
<feature type="compositionally biased region" description="Acidic residues" evidence="1">
    <location>
        <begin position="1"/>
        <end position="11"/>
    </location>
</feature>
<feature type="region of interest" description="Disordered" evidence="1">
    <location>
        <begin position="1"/>
        <end position="77"/>
    </location>
</feature>
<protein>
    <submittedName>
        <fullName evidence="2">Uncharacterized protein</fullName>
    </submittedName>
</protein>
<organism evidence="2 3">
    <name type="scientific">Brassica rapa subsp. trilocularis</name>
    <dbReference type="NCBI Taxonomy" id="1813537"/>
    <lineage>
        <taxon>Eukaryota</taxon>
        <taxon>Viridiplantae</taxon>
        <taxon>Streptophyta</taxon>
        <taxon>Embryophyta</taxon>
        <taxon>Tracheophyta</taxon>
        <taxon>Spermatophyta</taxon>
        <taxon>Magnoliopsida</taxon>
        <taxon>eudicotyledons</taxon>
        <taxon>Gunneridae</taxon>
        <taxon>Pentapetalae</taxon>
        <taxon>rosids</taxon>
        <taxon>malvids</taxon>
        <taxon>Brassicales</taxon>
        <taxon>Brassicaceae</taxon>
        <taxon>Brassiceae</taxon>
        <taxon>Brassica</taxon>
    </lineage>
</organism>
<dbReference type="EMBL" id="JADBGQ010000001">
    <property type="protein sequence ID" value="KAG5415431.1"/>
    <property type="molecule type" value="Genomic_DNA"/>
</dbReference>
<reference evidence="2 3" key="1">
    <citation type="submission" date="2021-03" db="EMBL/GenBank/DDBJ databases">
        <authorList>
            <person name="King G.J."/>
            <person name="Bancroft I."/>
            <person name="Baten A."/>
            <person name="Bloomfield J."/>
            <person name="Borpatragohain P."/>
            <person name="He Z."/>
            <person name="Irish N."/>
            <person name="Irwin J."/>
            <person name="Liu K."/>
            <person name="Mauleon R.P."/>
            <person name="Moore J."/>
            <person name="Morris R."/>
            <person name="Ostergaard L."/>
            <person name="Wang B."/>
            <person name="Wells R."/>
        </authorList>
    </citation>
    <scope>NUCLEOTIDE SEQUENCE [LARGE SCALE GENOMIC DNA]</scope>
    <source>
        <strain evidence="2">R-o-18</strain>
        <tissue evidence="2">Leaf</tissue>
    </source>
</reference>
<dbReference type="Proteomes" id="UP000823674">
    <property type="component" value="Chromosome A01"/>
</dbReference>